<reference evidence="1" key="1">
    <citation type="submission" date="2020-11" db="EMBL/GenBank/DDBJ databases">
        <authorList>
            <person name="Tran Van P."/>
        </authorList>
    </citation>
    <scope>NUCLEOTIDE SEQUENCE</scope>
</reference>
<proteinExistence type="predicted"/>
<protein>
    <submittedName>
        <fullName evidence="1">Uncharacterized protein</fullName>
    </submittedName>
</protein>
<accession>A0A7R9GG20</accession>
<evidence type="ECO:0000313" key="2">
    <source>
        <dbReference type="Proteomes" id="UP000678499"/>
    </source>
</evidence>
<gene>
    <name evidence="1" type="ORF">NMOB1V02_LOCUS8876</name>
</gene>
<dbReference type="EMBL" id="CAJPEX010002697">
    <property type="protein sequence ID" value="CAG0921377.1"/>
    <property type="molecule type" value="Genomic_DNA"/>
</dbReference>
<dbReference type="EMBL" id="OA884734">
    <property type="protein sequence ID" value="CAD7281225.1"/>
    <property type="molecule type" value="Genomic_DNA"/>
</dbReference>
<dbReference type="Proteomes" id="UP000678499">
    <property type="component" value="Unassembled WGS sequence"/>
</dbReference>
<keyword evidence="2" id="KW-1185">Reference proteome</keyword>
<organism evidence="1">
    <name type="scientific">Notodromas monacha</name>
    <dbReference type="NCBI Taxonomy" id="399045"/>
    <lineage>
        <taxon>Eukaryota</taxon>
        <taxon>Metazoa</taxon>
        <taxon>Ecdysozoa</taxon>
        <taxon>Arthropoda</taxon>
        <taxon>Crustacea</taxon>
        <taxon>Oligostraca</taxon>
        <taxon>Ostracoda</taxon>
        <taxon>Podocopa</taxon>
        <taxon>Podocopida</taxon>
        <taxon>Cypridocopina</taxon>
        <taxon>Cypridoidea</taxon>
        <taxon>Cyprididae</taxon>
        <taxon>Notodromas</taxon>
    </lineage>
</organism>
<dbReference type="OrthoDB" id="1378at2759"/>
<evidence type="ECO:0000313" key="1">
    <source>
        <dbReference type="EMBL" id="CAD7281225.1"/>
    </source>
</evidence>
<name>A0A7R9GG20_9CRUS</name>
<dbReference type="AlphaFoldDB" id="A0A7R9GG20"/>
<sequence>MNSSFELSYNIINKAYVLIRTTRYSMKETQCSVKWNSMAVTQLGLNPVAKDTKHLPVSIHELLINIVEGETKVLILQIPYIHWLRKKLNKLALTASRGSLPAFKELMLRGR</sequence>